<keyword evidence="1" id="KW-0812">Transmembrane</keyword>
<keyword evidence="1" id="KW-0472">Membrane</keyword>
<dbReference type="Proteomes" id="UP000663870">
    <property type="component" value="Unassembled WGS sequence"/>
</dbReference>
<organism evidence="3 5">
    <name type="scientific">Rotaria sordida</name>
    <dbReference type="NCBI Taxonomy" id="392033"/>
    <lineage>
        <taxon>Eukaryota</taxon>
        <taxon>Metazoa</taxon>
        <taxon>Spiralia</taxon>
        <taxon>Gnathifera</taxon>
        <taxon>Rotifera</taxon>
        <taxon>Eurotatoria</taxon>
        <taxon>Bdelloidea</taxon>
        <taxon>Philodinida</taxon>
        <taxon>Philodinidae</taxon>
        <taxon>Rotaria</taxon>
    </lineage>
</organism>
<dbReference type="EMBL" id="CAJNOL010001601">
    <property type="protein sequence ID" value="CAF1389047.1"/>
    <property type="molecule type" value="Genomic_DNA"/>
</dbReference>
<comment type="caution">
    <text evidence="3">The sequence shown here is derived from an EMBL/GenBank/DDBJ whole genome shotgun (WGS) entry which is preliminary data.</text>
</comment>
<reference evidence="3" key="1">
    <citation type="submission" date="2021-02" db="EMBL/GenBank/DDBJ databases">
        <authorList>
            <person name="Nowell W R."/>
        </authorList>
    </citation>
    <scope>NUCLEOTIDE SEQUENCE</scope>
</reference>
<feature type="transmembrane region" description="Helical" evidence="1">
    <location>
        <begin position="89"/>
        <end position="110"/>
    </location>
</feature>
<evidence type="ECO:0000313" key="4">
    <source>
        <dbReference type="EMBL" id="CAF1389047.1"/>
    </source>
</evidence>
<proteinExistence type="predicted"/>
<evidence type="ECO:0000256" key="1">
    <source>
        <dbReference type="SAM" id="Phobius"/>
    </source>
</evidence>
<dbReference type="Proteomes" id="UP000663864">
    <property type="component" value="Unassembled WGS sequence"/>
</dbReference>
<dbReference type="AlphaFoldDB" id="A0A814TCL2"/>
<evidence type="ECO:0000313" key="2">
    <source>
        <dbReference type="EMBL" id="CAF1074239.1"/>
    </source>
</evidence>
<dbReference type="EMBL" id="CAJNOT010001181">
    <property type="protein sequence ID" value="CAF1159592.1"/>
    <property type="molecule type" value="Genomic_DNA"/>
</dbReference>
<dbReference type="Proteomes" id="UP000663854">
    <property type="component" value="Unassembled WGS sequence"/>
</dbReference>
<feature type="transmembrane region" description="Helical" evidence="1">
    <location>
        <begin position="49"/>
        <end position="77"/>
    </location>
</feature>
<keyword evidence="1" id="KW-1133">Transmembrane helix</keyword>
<name>A0A814TCL2_9BILA</name>
<evidence type="ECO:0000313" key="6">
    <source>
        <dbReference type="Proteomes" id="UP000663870"/>
    </source>
</evidence>
<evidence type="ECO:0000313" key="5">
    <source>
        <dbReference type="Proteomes" id="UP000663864"/>
    </source>
</evidence>
<keyword evidence="6" id="KW-1185">Reference proteome</keyword>
<dbReference type="Gene3D" id="1.20.1070.10">
    <property type="entry name" value="Rhodopsin 7-helix transmembrane proteins"/>
    <property type="match status" value="1"/>
</dbReference>
<dbReference type="EMBL" id="CAJNOH010000557">
    <property type="protein sequence ID" value="CAF1074239.1"/>
    <property type="molecule type" value="Genomic_DNA"/>
</dbReference>
<evidence type="ECO:0000313" key="3">
    <source>
        <dbReference type="EMBL" id="CAF1159592.1"/>
    </source>
</evidence>
<gene>
    <name evidence="4" type="ORF">JXQ802_LOCUS34101</name>
    <name evidence="2" type="ORF">PYM288_LOCUS18327</name>
    <name evidence="3" type="ORF">ZHD862_LOCUS20612</name>
</gene>
<feature type="transmembrane region" description="Helical" evidence="1">
    <location>
        <begin position="17"/>
        <end position="37"/>
    </location>
</feature>
<protein>
    <recommendedName>
        <fullName evidence="7">G-protein coupled receptors family 1 profile domain-containing protein</fullName>
    </recommendedName>
</protein>
<accession>A0A814TCL2</accession>
<sequence>MSTATLLYSIQQNILRIGGPILITMGSISCILNLMVFTKDTLRKNPCTICFVAINTINFLYFYLGLLFTTLAVGYNIDPSASNIAFCRFRYYVALVFACWESSCIILASIDRTLVTSPNAGTRKLSTRRLIATKFEDATGDPAEMGQTKAESEQ</sequence>
<evidence type="ECO:0008006" key="7">
    <source>
        <dbReference type="Google" id="ProtNLM"/>
    </source>
</evidence>